<name>A0A921MTK0_9BACT</name>
<sequence length="96" mass="10821">MSTGETKKRLPLRCPACEAQLKVSKLVCDRCGTEVSGIFDLPALTRLSEEEQRFMLEFVKASGSLKDMAKQMGVSYPTVRNYLDDLIEKLNNMEES</sequence>
<evidence type="ECO:0000313" key="4">
    <source>
        <dbReference type="Proteomes" id="UP000757103"/>
    </source>
</evidence>
<dbReference type="RefSeq" id="WP_273306913.1">
    <property type="nucleotide sequence ID" value="NZ_DYUD01000027.1"/>
</dbReference>
<dbReference type="GO" id="GO:0003677">
    <property type="term" value="F:DNA binding"/>
    <property type="evidence" value="ECO:0007669"/>
    <property type="project" value="InterPro"/>
</dbReference>
<reference evidence="3" key="1">
    <citation type="journal article" date="2021" name="PeerJ">
        <title>Extensive microbial diversity within the chicken gut microbiome revealed by metagenomics and culture.</title>
        <authorList>
            <person name="Gilroy R."/>
            <person name="Ravi A."/>
            <person name="Getino M."/>
            <person name="Pursley I."/>
            <person name="Horton D.L."/>
            <person name="Alikhan N.F."/>
            <person name="Baker D."/>
            <person name="Gharbi K."/>
            <person name="Hall N."/>
            <person name="Watson M."/>
            <person name="Adriaenssens E.M."/>
            <person name="Foster-Nyarko E."/>
            <person name="Jarju S."/>
            <person name="Secka A."/>
            <person name="Antonio M."/>
            <person name="Oren A."/>
            <person name="Chaudhuri R.R."/>
            <person name="La Ragione R."/>
            <person name="Hildebrand F."/>
            <person name="Pallen M.J."/>
        </authorList>
    </citation>
    <scope>NUCLEOTIDE SEQUENCE</scope>
    <source>
        <strain evidence="3">CHK121-7720</strain>
    </source>
</reference>
<protein>
    <submittedName>
        <fullName evidence="3">DUF2089 domain-containing protein</fullName>
    </submittedName>
</protein>
<comment type="caution">
    <text evidence="3">The sequence shown here is derived from an EMBL/GenBank/DDBJ whole genome shotgun (WGS) entry which is preliminary data.</text>
</comment>
<dbReference type="Proteomes" id="UP000757103">
    <property type="component" value="Unassembled WGS sequence"/>
</dbReference>
<evidence type="ECO:0000259" key="2">
    <source>
        <dbReference type="Pfam" id="PF22747"/>
    </source>
</evidence>
<dbReference type="Gene3D" id="1.10.10.60">
    <property type="entry name" value="Homeodomain-like"/>
    <property type="match status" value="1"/>
</dbReference>
<dbReference type="Pfam" id="PF22747">
    <property type="entry name" value="Zn_ribbon_DUF2089"/>
    <property type="match status" value="1"/>
</dbReference>
<dbReference type="Pfam" id="PF09862">
    <property type="entry name" value="DUF2089"/>
    <property type="match status" value="1"/>
</dbReference>
<dbReference type="SUPFAM" id="SSF46894">
    <property type="entry name" value="C-terminal effector domain of the bipartite response regulators"/>
    <property type="match status" value="1"/>
</dbReference>
<dbReference type="AlphaFoldDB" id="A0A921MTK0"/>
<dbReference type="GO" id="GO:0006355">
    <property type="term" value="P:regulation of DNA-templated transcription"/>
    <property type="evidence" value="ECO:0007669"/>
    <property type="project" value="InterPro"/>
</dbReference>
<dbReference type="InterPro" id="IPR053957">
    <property type="entry name" value="DUF2089_Zn_ribbon"/>
</dbReference>
<organism evidence="3 4">
    <name type="scientific">Barnesiella viscericola</name>
    <dbReference type="NCBI Taxonomy" id="397865"/>
    <lineage>
        <taxon>Bacteria</taxon>
        <taxon>Pseudomonadati</taxon>
        <taxon>Bacteroidota</taxon>
        <taxon>Bacteroidia</taxon>
        <taxon>Bacteroidales</taxon>
        <taxon>Barnesiellaceae</taxon>
        <taxon>Barnesiella</taxon>
    </lineage>
</organism>
<reference evidence="3" key="2">
    <citation type="submission" date="2021-09" db="EMBL/GenBank/DDBJ databases">
        <authorList>
            <person name="Gilroy R."/>
        </authorList>
    </citation>
    <scope>NUCLEOTIDE SEQUENCE</scope>
    <source>
        <strain evidence="3">CHK121-7720</strain>
    </source>
</reference>
<dbReference type="InterPro" id="IPR018658">
    <property type="entry name" value="DUF2089"/>
</dbReference>
<accession>A0A921MTK0</accession>
<proteinExistence type="predicted"/>
<dbReference type="InterPro" id="IPR016032">
    <property type="entry name" value="Sig_transdc_resp-reg_C-effctor"/>
</dbReference>
<dbReference type="EMBL" id="DYUD01000027">
    <property type="protein sequence ID" value="HJG89854.1"/>
    <property type="molecule type" value="Genomic_DNA"/>
</dbReference>
<gene>
    <name evidence="3" type="ORF">K8U91_10355</name>
</gene>
<feature type="domain" description="DUF2089" evidence="1">
    <location>
        <begin position="47"/>
        <end position="91"/>
    </location>
</feature>
<feature type="domain" description="DUF2089" evidence="2">
    <location>
        <begin position="14"/>
        <end position="43"/>
    </location>
</feature>
<evidence type="ECO:0000313" key="3">
    <source>
        <dbReference type="EMBL" id="HJG89854.1"/>
    </source>
</evidence>
<evidence type="ECO:0000259" key="1">
    <source>
        <dbReference type="Pfam" id="PF09862"/>
    </source>
</evidence>